<dbReference type="PANTHER" id="PTHR43877">
    <property type="entry name" value="AMINOALKYLPHOSPHONATE N-ACETYLTRANSFERASE-RELATED-RELATED"/>
    <property type="match status" value="1"/>
</dbReference>
<dbReference type="Pfam" id="PF00583">
    <property type="entry name" value="Acetyltransf_1"/>
    <property type="match status" value="1"/>
</dbReference>
<gene>
    <name evidence="4" type="ORF">SAMN05216554_0339</name>
</gene>
<dbReference type="PROSITE" id="PS51186">
    <property type="entry name" value="GNAT"/>
    <property type="match status" value="1"/>
</dbReference>
<dbReference type="OrthoDB" id="529907at2"/>
<organism evidence="4 5">
    <name type="scientific">Herbiconiux ginsengi</name>
    <dbReference type="NCBI Taxonomy" id="381665"/>
    <lineage>
        <taxon>Bacteria</taxon>
        <taxon>Bacillati</taxon>
        <taxon>Actinomycetota</taxon>
        <taxon>Actinomycetes</taxon>
        <taxon>Micrococcales</taxon>
        <taxon>Microbacteriaceae</taxon>
        <taxon>Herbiconiux</taxon>
    </lineage>
</organism>
<dbReference type="AlphaFoldDB" id="A0A1H3JWR3"/>
<dbReference type="GO" id="GO:0008080">
    <property type="term" value="F:N-acetyltransferase activity"/>
    <property type="evidence" value="ECO:0007669"/>
    <property type="project" value="InterPro"/>
</dbReference>
<dbReference type="RefSeq" id="WP_092547882.1">
    <property type="nucleotide sequence ID" value="NZ_FNPZ01000001.1"/>
</dbReference>
<dbReference type="EMBL" id="FNPZ01000001">
    <property type="protein sequence ID" value="SDY44363.1"/>
    <property type="molecule type" value="Genomic_DNA"/>
</dbReference>
<keyword evidence="4" id="KW-0687">Ribonucleoprotein</keyword>
<protein>
    <submittedName>
        <fullName evidence="4">[SSU ribosomal protein S18P]-alanine acetyltransferase</fullName>
    </submittedName>
</protein>
<sequence>MTWQLRRAGAADLDAIMALEQASFENDAWSRDSMRRELANPHCYYLVAVDAEAGTGLVEGYAGLSCPVGSTDADIQTIAVAERSRGRGLGRQLMGRLLDEAMTRRAKTVFLEVRADNPVAHALYVSLGFADIAVRPNYYQPDGVDAIVMRAELPAKGPALAAGSDTTADGGREGNAS</sequence>
<keyword evidence="5" id="KW-1185">Reference proteome</keyword>
<proteinExistence type="predicted"/>
<dbReference type="GO" id="GO:0005840">
    <property type="term" value="C:ribosome"/>
    <property type="evidence" value="ECO:0007669"/>
    <property type="project" value="UniProtKB-KW"/>
</dbReference>
<dbReference type="InterPro" id="IPR050832">
    <property type="entry name" value="Bact_Acetyltransf"/>
</dbReference>
<keyword evidence="4" id="KW-0689">Ribosomal protein</keyword>
<feature type="domain" description="N-acetyltransferase" evidence="3">
    <location>
        <begin position="3"/>
        <end position="154"/>
    </location>
</feature>
<dbReference type="InterPro" id="IPR016181">
    <property type="entry name" value="Acyl_CoA_acyltransferase"/>
</dbReference>
<dbReference type="InterPro" id="IPR000182">
    <property type="entry name" value="GNAT_dom"/>
</dbReference>
<accession>A0A1H3JWR3</accession>
<dbReference type="STRING" id="381665.SAMN05216554_0339"/>
<evidence type="ECO:0000256" key="1">
    <source>
        <dbReference type="ARBA" id="ARBA00022679"/>
    </source>
</evidence>
<dbReference type="NCBIfam" id="TIGR01575">
    <property type="entry name" value="rimI"/>
    <property type="match status" value="1"/>
</dbReference>
<evidence type="ECO:0000313" key="4">
    <source>
        <dbReference type="EMBL" id="SDY44363.1"/>
    </source>
</evidence>
<evidence type="ECO:0000259" key="3">
    <source>
        <dbReference type="PROSITE" id="PS51186"/>
    </source>
</evidence>
<evidence type="ECO:0000256" key="2">
    <source>
        <dbReference type="ARBA" id="ARBA00023315"/>
    </source>
</evidence>
<dbReference type="SUPFAM" id="SSF55729">
    <property type="entry name" value="Acyl-CoA N-acyltransferases (Nat)"/>
    <property type="match status" value="1"/>
</dbReference>
<evidence type="ECO:0000313" key="5">
    <source>
        <dbReference type="Proteomes" id="UP000198891"/>
    </source>
</evidence>
<dbReference type="PANTHER" id="PTHR43877:SF2">
    <property type="entry name" value="AMINOALKYLPHOSPHONATE N-ACETYLTRANSFERASE-RELATED"/>
    <property type="match status" value="1"/>
</dbReference>
<dbReference type="Gene3D" id="3.40.630.30">
    <property type="match status" value="1"/>
</dbReference>
<reference evidence="4 5" key="1">
    <citation type="submission" date="2016-10" db="EMBL/GenBank/DDBJ databases">
        <authorList>
            <person name="de Groot N.N."/>
        </authorList>
    </citation>
    <scope>NUCLEOTIDE SEQUENCE [LARGE SCALE GENOMIC DNA]</scope>
    <source>
        <strain evidence="4 5">CGMCC 4.3491</strain>
    </source>
</reference>
<dbReference type="InterPro" id="IPR006464">
    <property type="entry name" value="AcTrfase_RimI/Ard1"/>
</dbReference>
<dbReference type="Proteomes" id="UP000198891">
    <property type="component" value="Unassembled WGS sequence"/>
</dbReference>
<keyword evidence="2" id="KW-0012">Acyltransferase</keyword>
<name>A0A1H3JWR3_9MICO</name>
<keyword evidence="1 4" id="KW-0808">Transferase</keyword>
<dbReference type="CDD" id="cd04301">
    <property type="entry name" value="NAT_SF"/>
    <property type="match status" value="1"/>
</dbReference>